<proteinExistence type="predicted"/>
<gene>
    <name evidence="1" type="ORF">HanXRQr2_Chr06g0267351</name>
</gene>
<dbReference type="EMBL" id="MNCJ02000321">
    <property type="protein sequence ID" value="KAF5803100.1"/>
    <property type="molecule type" value="Genomic_DNA"/>
</dbReference>
<protein>
    <submittedName>
        <fullName evidence="1">Uncharacterized protein</fullName>
    </submittedName>
</protein>
<evidence type="ECO:0000313" key="2">
    <source>
        <dbReference type="Proteomes" id="UP000215914"/>
    </source>
</evidence>
<dbReference type="AlphaFoldDB" id="A0A9K3IUH4"/>
<organism evidence="1 2">
    <name type="scientific">Helianthus annuus</name>
    <name type="common">Common sunflower</name>
    <dbReference type="NCBI Taxonomy" id="4232"/>
    <lineage>
        <taxon>Eukaryota</taxon>
        <taxon>Viridiplantae</taxon>
        <taxon>Streptophyta</taxon>
        <taxon>Embryophyta</taxon>
        <taxon>Tracheophyta</taxon>
        <taxon>Spermatophyta</taxon>
        <taxon>Magnoliopsida</taxon>
        <taxon>eudicotyledons</taxon>
        <taxon>Gunneridae</taxon>
        <taxon>Pentapetalae</taxon>
        <taxon>asterids</taxon>
        <taxon>campanulids</taxon>
        <taxon>Asterales</taxon>
        <taxon>Asteraceae</taxon>
        <taxon>Asteroideae</taxon>
        <taxon>Heliantheae alliance</taxon>
        <taxon>Heliantheae</taxon>
        <taxon>Helianthus</taxon>
    </lineage>
</organism>
<name>A0A9K3IUH4_HELAN</name>
<evidence type="ECO:0000313" key="1">
    <source>
        <dbReference type="EMBL" id="KAF5803100.1"/>
    </source>
</evidence>
<comment type="caution">
    <text evidence="1">The sequence shown here is derived from an EMBL/GenBank/DDBJ whole genome shotgun (WGS) entry which is preliminary data.</text>
</comment>
<keyword evidence="2" id="KW-1185">Reference proteome</keyword>
<reference evidence="1" key="2">
    <citation type="submission" date="2020-06" db="EMBL/GenBank/DDBJ databases">
        <title>Helianthus annuus Genome sequencing and assembly Release 2.</title>
        <authorList>
            <person name="Gouzy J."/>
            <person name="Langlade N."/>
            <person name="Munos S."/>
        </authorList>
    </citation>
    <scope>NUCLEOTIDE SEQUENCE</scope>
    <source>
        <tissue evidence="1">Leaves</tissue>
    </source>
</reference>
<dbReference type="Proteomes" id="UP000215914">
    <property type="component" value="Unassembled WGS sequence"/>
</dbReference>
<accession>A0A9K3IUH4</accession>
<reference evidence="1" key="1">
    <citation type="journal article" date="2017" name="Nature">
        <title>The sunflower genome provides insights into oil metabolism, flowering and Asterid evolution.</title>
        <authorList>
            <person name="Badouin H."/>
            <person name="Gouzy J."/>
            <person name="Grassa C.J."/>
            <person name="Murat F."/>
            <person name="Staton S.E."/>
            <person name="Cottret L."/>
            <person name="Lelandais-Briere C."/>
            <person name="Owens G.L."/>
            <person name="Carrere S."/>
            <person name="Mayjonade B."/>
            <person name="Legrand L."/>
            <person name="Gill N."/>
            <person name="Kane N.C."/>
            <person name="Bowers J.E."/>
            <person name="Hubner S."/>
            <person name="Bellec A."/>
            <person name="Berard A."/>
            <person name="Berges H."/>
            <person name="Blanchet N."/>
            <person name="Boniface M.C."/>
            <person name="Brunel D."/>
            <person name="Catrice O."/>
            <person name="Chaidir N."/>
            <person name="Claudel C."/>
            <person name="Donnadieu C."/>
            <person name="Faraut T."/>
            <person name="Fievet G."/>
            <person name="Helmstetter N."/>
            <person name="King M."/>
            <person name="Knapp S.J."/>
            <person name="Lai Z."/>
            <person name="Le Paslier M.C."/>
            <person name="Lippi Y."/>
            <person name="Lorenzon L."/>
            <person name="Mandel J.R."/>
            <person name="Marage G."/>
            <person name="Marchand G."/>
            <person name="Marquand E."/>
            <person name="Bret-Mestries E."/>
            <person name="Morien E."/>
            <person name="Nambeesan S."/>
            <person name="Nguyen T."/>
            <person name="Pegot-Espagnet P."/>
            <person name="Pouilly N."/>
            <person name="Raftis F."/>
            <person name="Sallet E."/>
            <person name="Schiex T."/>
            <person name="Thomas J."/>
            <person name="Vandecasteele C."/>
            <person name="Vares D."/>
            <person name="Vear F."/>
            <person name="Vautrin S."/>
            <person name="Crespi M."/>
            <person name="Mangin B."/>
            <person name="Burke J.M."/>
            <person name="Salse J."/>
            <person name="Munos S."/>
            <person name="Vincourt P."/>
            <person name="Rieseberg L.H."/>
            <person name="Langlade N.B."/>
        </authorList>
    </citation>
    <scope>NUCLEOTIDE SEQUENCE</scope>
    <source>
        <tissue evidence="1">Leaves</tissue>
    </source>
</reference>
<dbReference type="Gramene" id="mRNA:HanXRQr2_Chr06g0267351">
    <property type="protein sequence ID" value="mRNA:HanXRQr2_Chr06g0267351"/>
    <property type="gene ID" value="HanXRQr2_Chr06g0267351"/>
</dbReference>
<sequence>MLTRRQDYEINNGGFGQGNLKEISVGAVEASDDVDDETFANTHEFVDCVEKWGDRLAAVRVKIETHLGAHLAEDPNNKGLQGLKRRYIDVLDEVLVWPTDGFDNFEEGQMFKRASTNAQRTPDVSACIASHENPIPPLFS</sequence>